<dbReference type="EMBL" id="GDRN01090664">
    <property type="protein sequence ID" value="JAI60439.1"/>
    <property type="molecule type" value="Transcribed_RNA"/>
</dbReference>
<evidence type="ECO:0000313" key="5">
    <source>
        <dbReference type="EMBL" id="JAI60439.1"/>
    </source>
</evidence>
<name>A0A0P4W952_SCYOL</name>
<reference evidence="5" key="1">
    <citation type="submission" date="2015-09" db="EMBL/GenBank/DDBJ databases">
        <title>Scylla olivacea transcriptome.</title>
        <authorList>
            <person name="Ikhwanuddin M."/>
        </authorList>
    </citation>
    <scope>NUCLEOTIDE SEQUENCE</scope>
</reference>
<keyword evidence="2" id="KW-0677">Repeat</keyword>
<dbReference type="InterPro" id="IPR032675">
    <property type="entry name" value="LRR_dom_sf"/>
</dbReference>
<dbReference type="SMART" id="SM00369">
    <property type="entry name" value="LRR_TYP"/>
    <property type="match status" value="4"/>
</dbReference>
<evidence type="ECO:0000259" key="4">
    <source>
        <dbReference type="Pfam" id="PF25344"/>
    </source>
</evidence>
<sequence length="414" mass="46016">MRISCEVLVSNRRLPTLGIANSRRRSCQASLGIGRNSGGSADASSLFVLLCTAQNKQGSRYKVAGNIEAVFTKFISEGKFTIRFKEPEEDLCVKADPVLAKSFLQTLKAGLTNRNVDKLPLSSLGPAKASQLERPKTRLVVTKRSDYPLTASFPYSLEELKINKVKLQRIENRILKLPRLHTLDMGMNELPAVPRDLGKMAALAHLDLRENQLTFVPAEVFAGSLRKTLISLDLAQNLLQYVPHTISSLENLLTLRLDSNQLIKLPLSLGKLINLRCLSVSGNKLVELPASVRRLRLSMLEVCENPFSTPLGIVRDRLATRDPPCLREVAARSCVKRGLKPTASEIPATLVQYLESYLHCICGRPCFESHILACIPLNLERLSTSIVVKQVIRSTVPAMATLCSHRCWEMSRKR</sequence>
<dbReference type="AlphaFoldDB" id="A0A0P4W952"/>
<dbReference type="InterPro" id="IPR050216">
    <property type="entry name" value="LRR_domain-containing"/>
</dbReference>
<dbReference type="SUPFAM" id="SSF52058">
    <property type="entry name" value="L domain-like"/>
    <property type="match status" value="1"/>
</dbReference>
<keyword evidence="1" id="KW-0433">Leucine-rich repeat</keyword>
<dbReference type="Pfam" id="PF13855">
    <property type="entry name" value="LRR_8"/>
    <property type="match status" value="1"/>
</dbReference>
<evidence type="ECO:0000256" key="3">
    <source>
        <dbReference type="ARBA" id="ARBA00023242"/>
    </source>
</evidence>
<protein>
    <recommendedName>
        <fullName evidence="4">PIF1/LRR1 pleckstrin homology domain-containing protein</fullName>
    </recommendedName>
</protein>
<feature type="domain" description="PIF1/LRR1 pleckstrin homology" evidence="4">
    <location>
        <begin position="1"/>
        <end position="122"/>
    </location>
</feature>
<proteinExistence type="predicted"/>
<evidence type="ECO:0000256" key="2">
    <source>
        <dbReference type="ARBA" id="ARBA00022737"/>
    </source>
</evidence>
<accession>A0A0P4W952</accession>
<dbReference type="Gene3D" id="3.80.10.10">
    <property type="entry name" value="Ribonuclease Inhibitor"/>
    <property type="match status" value="1"/>
</dbReference>
<dbReference type="Pfam" id="PF25344">
    <property type="entry name" value="PH_LRR1"/>
    <property type="match status" value="1"/>
</dbReference>
<dbReference type="InterPro" id="IPR003591">
    <property type="entry name" value="Leu-rich_rpt_typical-subtyp"/>
</dbReference>
<organism evidence="5">
    <name type="scientific">Scylla olivacea</name>
    <name type="common">Orange mud crab</name>
    <name type="synonym">Cancer olivacea</name>
    <dbReference type="NCBI Taxonomy" id="85551"/>
    <lineage>
        <taxon>Eukaryota</taxon>
        <taxon>Metazoa</taxon>
        <taxon>Ecdysozoa</taxon>
        <taxon>Arthropoda</taxon>
        <taxon>Crustacea</taxon>
        <taxon>Multicrustacea</taxon>
        <taxon>Malacostraca</taxon>
        <taxon>Eumalacostraca</taxon>
        <taxon>Eucarida</taxon>
        <taxon>Decapoda</taxon>
        <taxon>Pleocyemata</taxon>
        <taxon>Brachyura</taxon>
        <taxon>Eubrachyura</taxon>
        <taxon>Portunoidea</taxon>
        <taxon>Portunidae</taxon>
        <taxon>Portuninae</taxon>
        <taxon>Scylla</taxon>
    </lineage>
</organism>
<dbReference type="GO" id="GO:0005737">
    <property type="term" value="C:cytoplasm"/>
    <property type="evidence" value="ECO:0007669"/>
    <property type="project" value="TreeGrafter"/>
</dbReference>
<dbReference type="EMBL" id="GDRN01090663">
    <property type="protein sequence ID" value="JAI60440.1"/>
    <property type="molecule type" value="Transcribed_RNA"/>
</dbReference>
<dbReference type="PANTHER" id="PTHR48051">
    <property type="match status" value="1"/>
</dbReference>
<keyword evidence="3" id="KW-0539">Nucleus</keyword>
<dbReference type="PANTHER" id="PTHR48051:SF52">
    <property type="entry name" value="LEUCINE-RICH REPEAT PROTEIN 1"/>
    <property type="match status" value="1"/>
</dbReference>
<dbReference type="InterPro" id="IPR057437">
    <property type="entry name" value="PIF1/LRR1_PH"/>
</dbReference>
<evidence type="ECO:0000256" key="1">
    <source>
        <dbReference type="ARBA" id="ARBA00022614"/>
    </source>
</evidence>
<dbReference type="InterPro" id="IPR001611">
    <property type="entry name" value="Leu-rich_rpt"/>
</dbReference>